<evidence type="ECO:0000313" key="15">
    <source>
        <dbReference type="Proteomes" id="UP000286003"/>
    </source>
</evidence>
<keyword evidence="8" id="KW-0732">Signal</keyword>
<evidence type="ECO:0000313" key="10">
    <source>
        <dbReference type="EMBL" id="RGT49816.1"/>
    </source>
</evidence>
<feature type="domain" description="TonB-dependent receptor plug" evidence="9">
    <location>
        <begin position="128"/>
        <end position="235"/>
    </location>
</feature>
<dbReference type="EMBL" id="QRQM01000026">
    <property type="protein sequence ID" value="RHN03932.1"/>
    <property type="molecule type" value="Genomic_DNA"/>
</dbReference>
<organism evidence="11 14">
    <name type="scientific">Bacteroides intestinalis</name>
    <dbReference type="NCBI Taxonomy" id="329854"/>
    <lineage>
        <taxon>Bacteria</taxon>
        <taxon>Pseudomonadati</taxon>
        <taxon>Bacteroidota</taxon>
        <taxon>Bacteroidia</taxon>
        <taxon>Bacteroidales</taxon>
        <taxon>Bacteroidaceae</taxon>
        <taxon>Bacteroides</taxon>
    </lineage>
</organism>
<keyword evidence="6 7" id="KW-0998">Cell outer membrane</keyword>
<feature type="signal peptide" evidence="8">
    <location>
        <begin position="1"/>
        <end position="34"/>
    </location>
</feature>
<dbReference type="InterPro" id="IPR036942">
    <property type="entry name" value="Beta-barrel_TonB_sf"/>
</dbReference>
<dbReference type="RefSeq" id="WP_115502570.1">
    <property type="nucleotide sequence ID" value="NZ_CABMMK010000003.1"/>
</dbReference>
<dbReference type="SUPFAM" id="SSF49464">
    <property type="entry name" value="Carboxypeptidase regulatory domain-like"/>
    <property type="match status" value="1"/>
</dbReference>
<proteinExistence type="inferred from homology"/>
<dbReference type="AlphaFoldDB" id="A0A3E4L0K9"/>
<evidence type="ECO:0000313" key="12">
    <source>
        <dbReference type="EMBL" id="RHN03932.1"/>
    </source>
</evidence>
<keyword evidence="3 7" id="KW-1134">Transmembrane beta strand</keyword>
<comment type="caution">
    <text evidence="11">The sequence shown here is derived from an EMBL/GenBank/DDBJ whole genome shotgun (WGS) entry which is preliminary data.</text>
</comment>
<dbReference type="Gene3D" id="2.60.40.1120">
    <property type="entry name" value="Carboxypeptidase-like, regulatory domain"/>
    <property type="match status" value="1"/>
</dbReference>
<keyword evidence="2 7" id="KW-0813">Transport</keyword>
<dbReference type="PROSITE" id="PS52016">
    <property type="entry name" value="TONB_DEPENDENT_REC_3"/>
    <property type="match status" value="1"/>
</dbReference>
<dbReference type="GO" id="GO:0009279">
    <property type="term" value="C:cell outer membrane"/>
    <property type="evidence" value="ECO:0007669"/>
    <property type="project" value="UniProtKB-SubCell"/>
</dbReference>
<dbReference type="InterPro" id="IPR039426">
    <property type="entry name" value="TonB-dep_rcpt-like"/>
</dbReference>
<keyword evidence="4 7" id="KW-0812">Transmembrane</keyword>
<dbReference type="FunFam" id="2.170.130.10:FF:000008">
    <property type="entry name" value="SusC/RagA family TonB-linked outer membrane protein"/>
    <property type="match status" value="1"/>
</dbReference>
<comment type="similarity">
    <text evidence="7">Belongs to the TonB-dependent receptor family.</text>
</comment>
<dbReference type="InterPro" id="IPR012910">
    <property type="entry name" value="Plug_dom"/>
</dbReference>
<dbReference type="Gene3D" id="2.40.170.20">
    <property type="entry name" value="TonB-dependent receptor, beta-barrel domain"/>
    <property type="match status" value="1"/>
</dbReference>
<evidence type="ECO:0000313" key="11">
    <source>
        <dbReference type="EMBL" id="RHL92505.1"/>
    </source>
</evidence>
<sequence length="1047" mass="115473">MKNSKNLSLLSRLGKLQRLFLVALFSVLAIGAAAQSKTVSGTVIDQTGEPVIGANVLVKGTTNGVITDLDGRFTLSNVPNNGTISISFIGYKDQEISVAGKTNFQVTLQEDNAMLDEVVVVGYGVQKKSDVTGALTRVGSKELNAKPVSNAFEALQGKAAGVDITSSQRPGSVGSIRIRGNRSLNASNTPLYVVDGVPLSAGGIETLNPRDIESIDILKDASSTAIYGSRGANGVVLVTTKRGKVGQFALNYSGTVTMETIEDKSPVMSASDYITWKRWAYYNNNPEVYAPGNAPTYENDQKIFAGDTYALKNVNKGWEGNSWDGSKVSNTDWTGIVTRTGITHEHTLSATGGSENLQGSFSFGYLNNKGTQKGQEYERFNLAATVDITPKPWIKIGASINMSFADQQYGVDRMAGTNNGPGDIYGLAKSIPRYAVPYDDEGNVIATPHTESRTYTVVDEWKKVNDDRENYRALASFYAQLDFGKMWKPLEGLSYKFAFGPDFRYNRNGIFRDSSSASLAGSTNYASWGSNRYFSWTLDNMILYNRQFGKHNIGVTLLQTASKNNHESGSMSASDILVPEMLWNNMGIVDVTQSRYKAGMGTGLTESQMASYMARINYSFNDRYLLTVSGRYDGSSVLAAGNKWDFFPSAALGWRINQEEFMQDITWIDNLKLRIGVGTTGNSSVSPYGTLGGIFTGWMPFSTGNQMIFVTNEPYYVDMSKKANSMANRDLSWEKTTQWNYGIDFGFLSNRINGTIDVYHSKTKDLLMSVNIPTLTGYPSTMQNIGQTKNFGVDISLNVTPIRTEDFEWVSSLNAAYQKEEIVELANGKNDMIDNTWFIGQSIGVFYDYAADGIWKESDAAEMAKWNEKGSKFKVGMVKPVDQNGDYQLDANDDKIILGNKTPRWTLGWSNYFTWKGVELGIELYGRFGYMISTGGEAQAGQFQQREIDYWTPDNPNAEWQMPIYGSGDSYAGLLGYKDASFLKLRNISLGYNIPQNICKKIGINSLKVYVQGRNLGDIYSSIDYIDLDLGTSYYNRGVTFGLNVGF</sequence>
<dbReference type="InterPro" id="IPR023996">
    <property type="entry name" value="TonB-dep_OMP_SusC/RagA"/>
</dbReference>
<evidence type="ECO:0000256" key="2">
    <source>
        <dbReference type="ARBA" id="ARBA00022448"/>
    </source>
</evidence>
<dbReference type="NCBIfam" id="TIGR04057">
    <property type="entry name" value="SusC_RagA_signa"/>
    <property type="match status" value="1"/>
</dbReference>
<name>A0A3E4L0K9_9BACE</name>
<evidence type="ECO:0000259" key="9">
    <source>
        <dbReference type="Pfam" id="PF07715"/>
    </source>
</evidence>
<dbReference type="InterPro" id="IPR008969">
    <property type="entry name" value="CarboxyPept-like_regulatory"/>
</dbReference>
<dbReference type="FunFam" id="2.60.40.1120:FF:000003">
    <property type="entry name" value="Outer membrane protein Omp121"/>
    <property type="match status" value="1"/>
</dbReference>
<evidence type="ECO:0000256" key="6">
    <source>
        <dbReference type="ARBA" id="ARBA00023237"/>
    </source>
</evidence>
<evidence type="ECO:0000256" key="8">
    <source>
        <dbReference type="SAM" id="SignalP"/>
    </source>
</evidence>
<dbReference type="Pfam" id="PF13715">
    <property type="entry name" value="CarbopepD_reg_2"/>
    <property type="match status" value="1"/>
</dbReference>
<comment type="subcellular location">
    <subcellularLocation>
        <location evidence="1 7">Cell outer membrane</location>
        <topology evidence="1 7">Multi-pass membrane protein</topology>
    </subcellularLocation>
</comment>
<keyword evidence="11" id="KW-0675">Receptor</keyword>
<dbReference type="Proteomes" id="UP000286003">
    <property type="component" value="Unassembled WGS sequence"/>
</dbReference>
<evidence type="ECO:0000256" key="1">
    <source>
        <dbReference type="ARBA" id="ARBA00004571"/>
    </source>
</evidence>
<dbReference type="Pfam" id="PF07715">
    <property type="entry name" value="Plug"/>
    <property type="match status" value="1"/>
</dbReference>
<reference evidence="13 14" key="1">
    <citation type="submission" date="2018-08" db="EMBL/GenBank/DDBJ databases">
        <title>A genome reference for cultivated species of the human gut microbiota.</title>
        <authorList>
            <person name="Zou Y."/>
            <person name="Xue W."/>
            <person name="Luo G."/>
        </authorList>
    </citation>
    <scope>NUCLEOTIDE SEQUENCE [LARGE SCALE GENOMIC DNA]</scope>
    <source>
        <strain evidence="10 13">AF19-10AC</strain>
        <strain evidence="12 15">AF31-23</strain>
        <strain evidence="11 14">AF36-16BH</strain>
    </source>
</reference>
<dbReference type="InterPro" id="IPR037066">
    <property type="entry name" value="Plug_dom_sf"/>
</dbReference>
<evidence type="ECO:0000313" key="13">
    <source>
        <dbReference type="Proteomes" id="UP000284772"/>
    </source>
</evidence>
<gene>
    <name evidence="10" type="ORF">DWX27_15000</name>
    <name evidence="12" type="ORF">DWZ32_19300</name>
    <name evidence="11" type="ORF">DWZ95_11950</name>
</gene>
<dbReference type="Proteomes" id="UP000285013">
    <property type="component" value="Unassembled WGS sequence"/>
</dbReference>
<dbReference type="Proteomes" id="UP000284772">
    <property type="component" value="Unassembled WGS sequence"/>
</dbReference>
<dbReference type="EMBL" id="QRPE01000013">
    <property type="protein sequence ID" value="RHL92505.1"/>
    <property type="molecule type" value="Genomic_DNA"/>
</dbReference>
<evidence type="ECO:0000256" key="5">
    <source>
        <dbReference type="ARBA" id="ARBA00023136"/>
    </source>
</evidence>
<evidence type="ECO:0000256" key="3">
    <source>
        <dbReference type="ARBA" id="ARBA00022452"/>
    </source>
</evidence>
<evidence type="ECO:0000313" key="14">
    <source>
        <dbReference type="Proteomes" id="UP000285013"/>
    </source>
</evidence>
<dbReference type="SUPFAM" id="SSF56935">
    <property type="entry name" value="Porins"/>
    <property type="match status" value="1"/>
</dbReference>
<dbReference type="EMBL" id="QRWT01000017">
    <property type="protein sequence ID" value="RGT49816.1"/>
    <property type="molecule type" value="Genomic_DNA"/>
</dbReference>
<keyword evidence="5 7" id="KW-0472">Membrane</keyword>
<feature type="chain" id="PRO_5043182479" evidence="8">
    <location>
        <begin position="35"/>
        <end position="1047"/>
    </location>
</feature>
<dbReference type="Gene3D" id="2.170.130.10">
    <property type="entry name" value="TonB-dependent receptor, plug domain"/>
    <property type="match status" value="1"/>
</dbReference>
<evidence type="ECO:0000256" key="7">
    <source>
        <dbReference type="PROSITE-ProRule" id="PRU01360"/>
    </source>
</evidence>
<dbReference type="NCBIfam" id="TIGR04056">
    <property type="entry name" value="OMP_RagA_SusC"/>
    <property type="match status" value="1"/>
</dbReference>
<evidence type="ECO:0000256" key="4">
    <source>
        <dbReference type="ARBA" id="ARBA00022692"/>
    </source>
</evidence>
<protein>
    <submittedName>
        <fullName evidence="11">TonB-dependent receptor</fullName>
    </submittedName>
</protein>
<dbReference type="InterPro" id="IPR023997">
    <property type="entry name" value="TonB-dep_OMP_SusC/RagA_CS"/>
</dbReference>
<accession>A0A3E4L0K9</accession>